<reference evidence="1" key="2">
    <citation type="submission" date="2021-10" db="EMBL/GenBank/DDBJ databases">
        <authorList>
            <person name="Piombo E."/>
        </authorList>
    </citation>
    <scope>NUCLEOTIDE SEQUENCE</scope>
</reference>
<reference evidence="1" key="1">
    <citation type="submission" date="2020-04" db="EMBL/GenBank/DDBJ databases">
        <authorList>
            <person name="Broberg M."/>
        </authorList>
    </citation>
    <scope>NUCLEOTIDE SEQUENCE</scope>
</reference>
<comment type="caution">
    <text evidence="1">The sequence shown here is derived from an EMBL/GenBank/DDBJ whole genome shotgun (WGS) entry which is preliminary data.</text>
</comment>
<gene>
    <name evidence="1" type="ORF">CRV2_00019481</name>
</gene>
<organism evidence="1 2">
    <name type="scientific">Clonostachys rosea f. rosea IK726</name>
    <dbReference type="NCBI Taxonomy" id="1349383"/>
    <lineage>
        <taxon>Eukaryota</taxon>
        <taxon>Fungi</taxon>
        <taxon>Dikarya</taxon>
        <taxon>Ascomycota</taxon>
        <taxon>Pezizomycotina</taxon>
        <taxon>Sordariomycetes</taxon>
        <taxon>Hypocreomycetidae</taxon>
        <taxon>Hypocreales</taxon>
        <taxon>Bionectriaceae</taxon>
        <taxon>Clonostachys</taxon>
    </lineage>
</organism>
<evidence type="ECO:0000313" key="2">
    <source>
        <dbReference type="Proteomes" id="UP000836387"/>
    </source>
</evidence>
<sequence length="1478" mass="162768">METAGLVIGVVGLAGLFNSCLEALDKLQSYRTFGNDSHILDTRFSATKARFERWGPGVGIERGQLMHAHHPALDDKDLSDTVAKLLHVIVEAICNSGNVASHRARGVGFDSDGSLEGDRHTLRNVTHESRKKKVAWALWGKGKRSEQVEIFETLVQQLHNLVPPSTGNDPWSVPKRDVPGTNTIMITKGADLIHGWSDEMRRILKRIEENARAETRRQVHAWLSSCPPDERYHDSLHKRLPGTCKWILDRTVFIRWLAESVSPKLLWVNGHAGFGKTILCAHLADHLASTLGAPVAHFFFSSDHASREDPFLALRSWVSQIISQNDDAFEHAWQSWLSDADLLANRVTAMNLFKQVVHDIPGCTLIADGLDECTHTNNNGWPIARFLRNVIDAVAGTGTRVLFVSRDEPGIRDVLMNDAHATFDEYRIMPEDVRPDTNAYAHAIVHRKLSNKSDNVRSTLSEAMSDRCQGQFLWLKMQEECLRGGMNKKQLRQAIENTPTGLNSLYDHNWTRIANLGEEARHRAFALLRWAAFSFRPLTVFEITDAVLILTSGDLMPDDFPDAVDDEYIKSEIIGLCSPLLEVTNRNTESTPGRRTVQLSHFSVHQYLLCKLPSPSWIYHGNMLQISQEKIQNTLLAKACVQYLRLPQIWKKTPDDSLSIGVSLRDYAATTLHQHINSGLNDNKELMRLLVQFFNKENPVWNTWRAFIETKNRTNAEAETLPPSPLYYAVKMRLEGLAKVLIVEQNVNEPSSLGRTPLGIACAKGFNDLVALLLSKGADFCTAYKKQTPLFAASSNGHTRVVELLLNAGADETIGDENGRTPLYIASCNGYIGVVELFLHREGDLTTQDNDGWTPLLVASDNGHAEVVKMLLEKGADLTTQNNDGWTPLNVASNNGHAEVVKMLLEKGADCTTQNNDGWTPLNTASDSGHVEIVKMLLEKGADLTTQTKDGWTPLNAASDSGHAEVVKMLLEKGADFTTQHNDGWTPLNVASNNGHAEVVKMLLDKGADLTTQSNDGWTPLNTASSKGHAEVVQMLLDNGADFMTHNSNGWTPLHVASDNGHAEVVKMLLEKGADLTTQNNDGWTPLNMASSKGHAEVVKMLLEKGADLTTQNNDGWTPLNVASSNGHAEVVKMLLDNGADFTTQNNDGWTPLNVASSKGHAEVVKMLLEKGADLTTQNNDGWTPLNVASSNGYAEIVKMLLDKGADLTTQNNDGWIPLNVASSKGHAEVVQMLLDNGADFMTHNSNGWTPLHVASNNGHAEVVKMLLEKGADLTTQSNDDWTPLHVASDRGHVDVVELLLRAPHFSKPEADALGRTALFLASRSGQVDVVQYLLSLKRFDPDTKNYYGSTALSTAVANGHCKVVELLIAAGVNAQDQLHVGRSLLWWASRAGKPQMIKLLSHPMELGKTFSQADKAITAFDTTAAWCDACTLNVSSSSGFYSCLECYGFVLCSDCQERGFQCRDQAHALMVNLSKKS</sequence>
<evidence type="ECO:0000313" key="1">
    <source>
        <dbReference type="EMBL" id="CAG9949467.1"/>
    </source>
</evidence>
<proteinExistence type="predicted"/>
<dbReference type="EMBL" id="CADEHS020000091">
    <property type="protein sequence ID" value="CAG9949467.1"/>
    <property type="molecule type" value="Genomic_DNA"/>
</dbReference>
<dbReference type="Proteomes" id="UP000836387">
    <property type="component" value="Unassembled WGS sequence"/>
</dbReference>
<keyword evidence="2" id="KW-1185">Reference proteome</keyword>
<protein>
    <submittedName>
        <fullName evidence="1">Uncharacterized protein</fullName>
    </submittedName>
</protein>
<name>A0ACA9U8T8_BIOOC</name>
<accession>A0ACA9U8T8</accession>